<dbReference type="Proteomes" id="UP000094472">
    <property type="component" value="Unassembled WGS sequence"/>
</dbReference>
<evidence type="ECO:0000313" key="8">
    <source>
        <dbReference type="EMBL" id="ODS01803.1"/>
    </source>
</evidence>
<sequence length="236" mass="24446">MCGNCDSKTLSRRHLMAGAGALLAATTIPVSRGRAAEPAANAISPAEALDRLKAGNARYLAGEFNERDYFADRAASVAAQFPIVGVLACADSRVPPEIVFDKGPGEVFVVRDAGNVVSNYGLASMEFAVAVLNVPLILVLGHSNCGAVAAALQSARERSKLPGHLPELVEAIQPAVDAAHGKHPGDLLAATIEENVRLGMSNLKTRSDVIGDAVKSGKVVIQGGVYDLAKGTVNLI</sequence>
<protein>
    <recommendedName>
        <fullName evidence="2 7">Carbonic anhydrase</fullName>
        <ecNumber evidence="2 7">4.2.1.1</ecNumber>
    </recommendedName>
    <alternativeName>
        <fullName evidence="7">Carbonate dehydratase</fullName>
    </alternativeName>
</protein>
<evidence type="ECO:0000256" key="7">
    <source>
        <dbReference type="RuleBase" id="RU003956"/>
    </source>
</evidence>
<dbReference type="GO" id="GO:0008270">
    <property type="term" value="F:zinc ion binding"/>
    <property type="evidence" value="ECO:0007669"/>
    <property type="project" value="UniProtKB-UniRule"/>
</dbReference>
<evidence type="ECO:0000256" key="1">
    <source>
        <dbReference type="ARBA" id="ARBA00006217"/>
    </source>
</evidence>
<feature type="binding site" evidence="6">
    <location>
        <position position="91"/>
    </location>
    <ligand>
        <name>Zn(2+)</name>
        <dbReference type="ChEBI" id="CHEBI:29105"/>
    </ligand>
</feature>
<dbReference type="InterPro" id="IPR015892">
    <property type="entry name" value="Carbonic_anhydrase_CS"/>
</dbReference>
<evidence type="ECO:0000256" key="2">
    <source>
        <dbReference type="ARBA" id="ARBA00012925"/>
    </source>
</evidence>
<accession>A0A1E3W7M4</accession>
<dbReference type="GO" id="GO:0015976">
    <property type="term" value="P:carbon utilization"/>
    <property type="evidence" value="ECO:0007669"/>
    <property type="project" value="InterPro"/>
</dbReference>
<dbReference type="InterPro" id="IPR001765">
    <property type="entry name" value="Carbonic_anhydrase"/>
</dbReference>
<dbReference type="PROSITE" id="PS00704">
    <property type="entry name" value="PROK_CO2_ANHYDRASE_1"/>
    <property type="match status" value="1"/>
</dbReference>
<keyword evidence="4 7" id="KW-0456">Lyase</keyword>
<dbReference type="OrthoDB" id="9797527at2"/>
<dbReference type="PANTHER" id="PTHR11002:SF79">
    <property type="entry name" value="CARBONIC ANHYDRASE 2"/>
    <property type="match status" value="1"/>
</dbReference>
<organism evidence="8 9">
    <name type="scientific">Methyloceanibacter superfactus</name>
    <dbReference type="NCBI Taxonomy" id="1774969"/>
    <lineage>
        <taxon>Bacteria</taxon>
        <taxon>Pseudomonadati</taxon>
        <taxon>Pseudomonadota</taxon>
        <taxon>Alphaproteobacteria</taxon>
        <taxon>Hyphomicrobiales</taxon>
        <taxon>Hyphomicrobiaceae</taxon>
        <taxon>Methyloceanibacter</taxon>
    </lineage>
</organism>
<feature type="binding site" evidence="6">
    <location>
        <position position="142"/>
    </location>
    <ligand>
        <name>Zn(2+)</name>
        <dbReference type="ChEBI" id="CHEBI:29105"/>
    </ligand>
</feature>
<proteinExistence type="inferred from homology"/>
<dbReference type="Gene3D" id="3.40.1050.10">
    <property type="entry name" value="Carbonic anhydrase"/>
    <property type="match status" value="1"/>
</dbReference>
<dbReference type="SMART" id="SM00947">
    <property type="entry name" value="Pro_CA"/>
    <property type="match status" value="1"/>
</dbReference>
<dbReference type="Pfam" id="PF00484">
    <property type="entry name" value="Pro_CA"/>
    <property type="match status" value="1"/>
</dbReference>
<keyword evidence="3 6" id="KW-0862">Zinc</keyword>
<comment type="function">
    <text evidence="7">Reversible hydration of carbon dioxide.</text>
</comment>
<evidence type="ECO:0000256" key="3">
    <source>
        <dbReference type="ARBA" id="ARBA00022833"/>
    </source>
</evidence>
<dbReference type="EC" id="4.2.1.1" evidence="2 7"/>
<evidence type="ECO:0000313" key="9">
    <source>
        <dbReference type="Proteomes" id="UP000094472"/>
    </source>
</evidence>
<dbReference type="PANTHER" id="PTHR11002">
    <property type="entry name" value="CARBONIC ANHYDRASE"/>
    <property type="match status" value="1"/>
</dbReference>
<dbReference type="InterPro" id="IPR036874">
    <property type="entry name" value="Carbonic_anhydrase_sf"/>
</dbReference>
<feature type="binding site" evidence="6">
    <location>
        <position position="145"/>
    </location>
    <ligand>
        <name>Zn(2+)</name>
        <dbReference type="ChEBI" id="CHEBI:29105"/>
    </ligand>
</feature>
<dbReference type="PROSITE" id="PS00705">
    <property type="entry name" value="PROK_CO2_ANHYDRASE_2"/>
    <property type="match status" value="1"/>
</dbReference>
<comment type="catalytic activity">
    <reaction evidence="5 7">
        <text>hydrogencarbonate + H(+) = CO2 + H2O</text>
        <dbReference type="Rhea" id="RHEA:10748"/>
        <dbReference type="ChEBI" id="CHEBI:15377"/>
        <dbReference type="ChEBI" id="CHEBI:15378"/>
        <dbReference type="ChEBI" id="CHEBI:16526"/>
        <dbReference type="ChEBI" id="CHEBI:17544"/>
        <dbReference type="EC" id="4.2.1.1"/>
    </reaction>
</comment>
<evidence type="ECO:0000256" key="5">
    <source>
        <dbReference type="ARBA" id="ARBA00048348"/>
    </source>
</evidence>
<dbReference type="GO" id="GO:0004089">
    <property type="term" value="F:carbonate dehydratase activity"/>
    <property type="evidence" value="ECO:0007669"/>
    <property type="project" value="UniProtKB-UniRule"/>
</dbReference>
<dbReference type="InterPro" id="IPR006311">
    <property type="entry name" value="TAT_signal"/>
</dbReference>
<dbReference type="AlphaFoldDB" id="A0A1E3W7M4"/>
<comment type="cofactor">
    <cofactor evidence="6">
        <name>Zn(2+)</name>
        <dbReference type="ChEBI" id="CHEBI:29105"/>
    </cofactor>
    <text evidence="6">Binds 1 zinc ion per subunit.</text>
</comment>
<reference evidence="8 9" key="1">
    <citation type="journal article" date="2016" name="Environ. Microbiol.">
        <title>New Methyloceanibacter diversity from North Sea sediments includes methanotroph containing solely the soluble methane monooxygenase.</title>
        <authorList>
            <person name="Vekeman B."/>
            <person name="Kerckhof F.M."/>
            <person name="Cremers G."/>
            <person name="de Vos P."/>
            <person name="Vandamme P."/>
            <person name="Boon N."/>
            <person name="Op den Camp H.J."/>
            <person name="Heylen K."/>
        </authorList>
    </citation>
    <scope>NUCLEOTIDE SEQUENCE [LARGE SCALE GENOMIC DNA]</scope>
    <source>
        <strain evidence="8 9">R-67175</strain>
    </source>
</reference>
<evidence type="ECO:0000256" key="4">
    <source>
        <dbReference type="ARBA" id="ARBA00023239"/>
    </source>
</evidence>
<name>A0A1E3W7M4_9HYPH</name>
<dbReference type="EMBL" id="LPWF01000004">
    <property type="protein sequence ID" value="ODS01803.1"/>
    <property type="molecule type" value="Genomic_DNA"/>
</dbReference>
<dbReference type="STRING" id="1774969.AUC69_06120"/>
<keyword evidence="9" id="KW-1185">Reference proteome</keyword>
<feature type="binding site" evidence="6">
    <location>
        <position position="89"/>
    </location>
    <ligand>
        <name>Zn(2+)</name>
        <dbReference type="ChEBI" id="CHEBI:29105"/>
    </ligand>
</feature>
<comment type="caution">
    <text evidence="8">The sequence shown here is derived from an EMBL/GenBank/DDBJ whole genome shotgun (WGS) entry which is preliminary data.</text>
</comment>
<gene>
    <name evidence="8" type="ORF">AUC69_06120</name>
</gene>
<dbReference type="SUPFAM" id="SSF53056">
    <property type="entry name" value="beta-carbonic anhydrase, cab"/>
    <property type="match status" value="1"/>
</dbReference>
<comment type="similarity">
    <text evidence="1 7">Belongs to the beta-class carbonic anhydrase family.</text>
</comment>
<evidence type="ECO:0000256" key="6">
    <source>
        <dbReference type="PIRSR" id="PIRSR601765-1"/>
    </source>
</evidence>
<keyword evidence="6" id="KW-0479">Metal-binding</keyword>
<dbReference type="PROSITE" id="PS51318">
    <property type="entry name" value="TAT"/>
    <property type="match status" value="1"/>
</dbReference>